<accession>A6JF41</accession>
<dbReference type="AlphaFoldDB" id="A6JF41"/>
<proteinExistence type="predicted"/>
<evidence type="ECO:0000313" key="4">
    <source>
        <dbReference type="RGD" id="735044"/>
    </source>
</evidence>
<reference evidence="2 3" key="1">
    <citation type="submission" date="2005-09" db="EMBL/GenBank/DDBJ databases">
        <authorList>
            <person name="Mural R.J."/>
            <person name="Li P.W."/>
            <person name="Adams M.D."/>
            <person name="Amanatides P.G."/>
            <person name="Baden-Tillson H."/>
            <person name="Barnstead M."/>
            <person name="Chin S.H."/>
            <person name="Dew I."/>
            <person name="Evans C.A."/>
            <person name="Ferriera S."/>
            <person name="Flanigan M."/>
            <person name="Fosler C."/>
            <person name="Glodek A."/>
            <person name="Gu Z."/>
            <person name="Holt R.A."/>
            <person name="Jennings D."/>
            <person name="Kraft C.L."/>
            <person name="Lu F."/>
            <person name="Nguyen T."/>
            <person name="Nusskern D.R."/>
            <person name="Pfannkoch C.M."/>
            <person name="Sitter C."/>
            <person name="Sutton G.G."/>
            <person name="Venter J.C."/>
            <person name="Wang Z."/>
            <person name="Woodage T."/>
            <person name="Zheng X.H."/>
            <person name="Zhong F."/>
        </authorList>
    </citation>
    <scope>NUCLEOTIDE SEQUENCE [LARGE SCALE GENOMIC DNA]</scope>
    <source>
        <strain>BN</strain>
        <strain evidence="3">Sprague-Dawley</strain>
    </source>
</reference>
<dbReference type="GO" id="GO:0016740">
    <property type="term" value="F:transferase activity"/>
    <property type="evidence" value="ECO:0007669"/>
    <property type="project" value="UniProtKB-KW"/>
</dbReference>
<gene>
    <name evidence="2 4" type="primary">Galnt13</name>
    <name evidence="2" type="ORF">rCG_37662</name>
</gene>
<keyword evidence="1" id="KW-1133">Transmembrane helix</keyword>
<organism evidence="2 3">
    <name type="scientific">Rattus norvegicus</name>
    <name type="common">Rat</name>
    <dbReference type="NCBI Taxonomy" id="10116"/>
    <lineage>
        <taxon>Eukaryota</taxon>
        <taxon>Metazoa</taxon>
        <taxon>Chordata</taxon>
        <taxon>Craniata</taxon>
        <taxon>Vertebrata</taxon>
        <taxon>Euteleostomi</taxon>
        <taxon>Mammalia</taxon>
        <taxon>Eutheria</taxon>
        <taxon>Euarchontoglires</taxon>
        <taxon>Glires</taxon>
        <taxon>Rodentia</taxon>
        <taxon>Myomorpha</taxon>
        <taxon>Muroidea</taxon>
        <taxon>Muridae</taxon>
        <taxon>Murinae</taxon>
        <taxon>Rattus</taxon>
    </lineage>
</organism>
<keyword evidence="1" id="KW-0812">Transmembrane</keyword>
<evidence type="ECO:0000256" key="1">
    <source>
        <dbReference type="SAM" id="Phobius"/>
    </source>
</evidence>
<sequence>MCITNSYLLSHREYAYKYDYLFMPRLTQRYTYFHNITVIEILLCTNLCISLNAMFPLSLKSFYSHHAYIFRQIHSIHTYIHTLYRWICTHIHRNLYVSYLFLSCISFHCSDC</sequence>
<evidence type="ECO:0000313" key="3">
    <source>
        <dbReference type="Proteomes" id="UP000234681"/>
    </source>
</evidence>
<keyword evidence="2" id="KW-0808">Transferase</keyword>
<evidence type="ECO:0000313" key="2">
    <source>
        <dbReference type="EMBL" id="EDM00422.1"/>
    </source>
</evidence>
<protein>
    <submittedName>
        <fullName evidence="2">UDP-N-acetyl-alpha-D-galactosamine:polypeptide N-acetylgalactosaminyltransferase 13, isoform CRA_b</fullName>
    </submittedName>
</protein>
<dbReference type="Proteomes" id="UP000234681">
    <property type="component" value="Chromosome 3"/>
</dbReference>
<dbReference type="EMBL" id="CH473983">
    <property type="protein sequence ID" value="EDM00422.1"/>
    <property type="molecule type" value="Genomic_DNA"/>
</dbReference>
<feature type="transmembrane region" description="Helical" evidence="1">
    <location>
        <begin position="32"/>
        <end position="55"/>
    </location>
</feature>
<dbReference type="RGD" id="735044">
    <property type="gene designation" value="Galnt13"/>
</dbReference>
<name>A6JF41_RAT</name>
<keyword evidence="1" id="KW-0472">Membrane</keyword>